<dbReference type="InterPro" id="IPR050983">
    <property type="entry name" value="GST_Omega/HSP26"/>
</dbReference>
<dbReference type="CDD" id="cd00299">
    <property type="entry name" value="GST_C_family"/>
    <property type="match status" value="1"/>
</dbReference>
<feature type="domain" description="GST C-terminal" evidence="2">
    <location>
        <begin position="171"/>
        <end position="290"/>
    </location>
</feature>
<evidence type="ECO:0000259" key="2">
    <source>
        <dbReference type="PROSITE" id="PS50405"/>
    </source>
</evidence>
<dbReference type="PANTHER" id="PTHR43968:SF6">
    <property type="entry name" value="GLUTATHIONE S-TRANSFERASE OMEGA"/>
    <property type="match status" value="1"/>
</dbReference>
<evidence type="ECO:0008006" key="5">
    <source>
        <dbReference type="Google" id="ProtNLM"/>
    </source>
</evidence>
<dbReference type="AlphaFoldDB" id="A0A1Y2CU63"/>
<dbReference type="SUPFAM" id="SSF52833">
    <property type="entry name" value="Thioredoxin-like"/>
    <property type="match status" value="1"/>
</dbReference>
<dbReference type="OrthoDB" id="202840at2759"/>
<evidence type="ECO:0000259" key="1">
    <source>
        <dbReference type="PROSITE" id="PS50404"/>
    </source>
</evidence>
<accession>A0A1Y2CU63</accession>
<dbReference type="EMBL" id="MCGO01000007">
    <property type="protein sequence ID" value="ORY50532.1"/>
    <property type="molecule type" value="Genomic_DNA"/>
</dbReference>
<name>A0A1Y2CU63_9FUNG</name>
<dbReference type="PANTHER" id="PTHR43968">
    <property type="match status" value="1"/>
</dbReference>
<dbReference type="PROSITE" id="PS50404">
    <property type="entry name" value="GST_NTER"/>
    <property type="match status" value="1"/>
</dbReference>
<dbReference type="GO" id="GO:0005737">
    <property type="term" value="C:cytoplasm"/>
    <property type="evidence" value="ECO:0007669"/>
    <property type="project" value="TreeGrafter"/>
</dbReference>
<dbReference type="SUPFAM" id="SSF47616">
    <property type="entry name" value="GST C-terminal domain-like"/>
    <property type="match status" value="1"/>
</dbReference>
<evidence type="ECO:0000313" key="4">
    <source>
        <dbReference type="Proteomes" id="UP000193642"/>
    </source>
</evidence>
<dbReference type="CDD" id="cd00570">
    <property type="entry name" value="GST_N_family"/>
    <property type="match status" value="1"/>
</dbReference>
<dbReference type="InterPro" id="IPR036282">
    <property type="entry name" value="Glutathione-S-Trfase_C_sf"/>
</dbReference>
<dbReference type="Proteomes" id="UP000193642">
    <property type="component" value="Unassembled WGS sequence"/>
</dbReference>
<dbReference type="InterPro" id="IPR004045">
    <property type="entry name" value="Glutathione_S-Trfase_N"/>
</dbReference>
<evidence type="ECO:0000313" key="3">
    <source>
        <dbReference type="EMBL" id="ORY50532.1"/>
    </source>
</evidence>
<reference evidence="3 4" key="1">
    <citation type="submission" date="2016-07" db="EMBL/GenBank/DDBJ databases">
        <title>Pervasive Adenine N6-methylation of Active Genes in Fungi.</title>
        <authorList>
            <consortium name="DOE Joint Genome Institute"/>
            <person name="Mondo S.J."/>
            <person name="Dannebaum R.O."/>
            <person name="Kuo R.C."/>
            <person name="Labutti K."/>
            <person name="Haridas S."/>
            <person name="Kuo A."/>
            <person name="Salamov A."/>
            <person name="Ahrendt S.R."/>
            <person name="Lipzen A."/>
            <person name="Sullivan W."/>
            <person name="Andreopoulos W.B."/>
            <person name="Clum A."/>
            <person name="Lindquist E."/>
            <person name="Daum C."/>
            <person name="Ramamoorthy G.K."/>
            <person name="Gryganskyi A."/>
            <person name="Culley D."/>
            <person name="Magnuson J.K."/>
            <person name="James T.Y."/>
            <person name="O'Malley M.A."/>
            <person name="Stajich J.E."/>
            <person name="Spatafora J.W."/>
            <person name="Visel A."/>
            <person name="Grigoriev I.V."/>
        </authorList>
    </citation>
    <scope>NUCLEOTIDE SEQUENCE [LARGE SCALE GENOMIC DNA]</scope>
    <source>
        <strain evidence="3 4">JEL800</strain>
    </source>
</reference>
<protein>
    <recommendedName>
        <fullName evidence="5">Glutathione S-transferase</fullName>
    </recommendedName>
</protein>
<feature type="domain" description="GST N-terminal" evidence="1">
    <location>
        <begin position="89"/>
        <end position="169"/>
    </location>
</feature>
<dbReference type="Gene3D" id="3.40.30.10">
    <property type="entry name" value="Glutaredoxin"/>
    <property type="match status" value="1"/>
</dbReference>
<organism evidence="3 4">
    <name type="scientific">Rhizoclosmatium globosum</name>
    <dbReference type="NCBI Taxonomy" id="329046"/>
    <lineage>
        <taxon>Eukaryota</taxon>
        <taxon>Fungi</taxon>
        <taxon>Fungi incertae sedis</taxon>
        <taxon>Chytridiomycota</taxon>
        <taxon>Chytridiomycota incertae sedis</taxon>
        <taxon>Chytridiomycetes</taxon>
        <taxon>Chytridiales</taxon>
        <taxon>Chytriomycetaceae</taxon>
        <taxon>Rhizoclosmatium</taxon>
    </lineage>
</organism>
<dbReference type="Gene3D" id="1.20.1050.10">
    <property type="match status" value="1"/>
</dbReference>
<dbReference type="STRING" id="329046.A0A1Y2CU63"/>
<dbReference type="Pfam" id="PF13410">
    <property type="entry name" value="GST_C_2"/>
    <property type="match status" value="1"/>
</dbReference>
<proteinExistence type="predicted"/>
<dbReference type="Pfam" id="PF13409">
    <property type="entry name" value="GST_N_2"/>
    <property type="match status" value="1"/>
</dbReference>
<sequence>MLKLRSKLGEWQRRLSGISQKATSPPLSPPVEPIFEAVEETKVETVIEEQVEQVVDQQVLEPEVIPTVTEVDKKAEVVEEPVDDRVYVTKDTLISRGLNPFAEKVRIAYAFKCVDLEVIILDSNDQDPSWFHTASPKGQYPVMEYPDGSYSSDLEKMISRLQKDHPVPTLYPGNFADCHRCLIYLNREFFPAFDKALYENSQEHREQLEAAVTEIVHTLENHSSGPYLLGDDFSIVDVVLAPFLRRLGLIPGLKIDEGVLGKYLQKLEETPCVAGVVSPIEKVKRYHATD</sequence>
<dbReference type="PROSITE" id="PS50405">
    <property type="entry name" value="GST_CTER"/>
    <property type="match status" value="1"/>
</dbReference>
<keyword evidence="4" id="KW-1185">Reference proteome</keyword>
<dbReference type="InterPro" id="IPR036249">
    <property type="entry name" value="Thioredoxin-like_sf"/>
</dbReference>
<dbReference type="InterPro" id="IPR010987">
    <property type="entry name" value="Glutathione-S-Trfase_C-like"/>
</dbReference>
<gene>
    <name evidence="3" type="ORF">BCR33DRAFT_762830</name>
</gene>
<comment type="caution">
    <text evidence="3">The sequence shown here is derived from an EMBL/GenBank/DDBJ whole genome shotgun (WGS) entry which is preliminary data.</text>
</comment>